<evidence type="ECO:0000313" key="2">
    <source>
        <dbReference type="EMBL" id="KAF0292508.1"/>
    </source>
</evidence>
<evidence type="ECO:0000313" key="3">
    <source>
        <dbReference type="Proteomes" id="UP000440578"/>
    </source>
</evidence>
<dbReference type="SUPFAM" id="SSF49265">
    <property type="entry name" value="Fibronectin type III"/>
    <property type="match status" value="1"/>
</dbReference>
<dbReference type="AlphaFoldDB" id="A0A6A4VQV2"/>
<protein>
    <recommendedName>
        <fullName evidence="1">Fibronectin type-III domain-containing protein</fullName>
    </recommendedName>
</protein>
<dbReference type="InterPro" id="IPR003961">
    <property type="entry name" value="FN3_dom"/>
</dbReference>
<dbReference type="PANTHER" id="PTHR24099:SF11">
    <property type="entry name" value="FIBRONECTIN TYPE III DOMAIN-CONTAINING 3BA-RELATED"/>
    <property type="match status" value="1"/>
</dbReference>
<dbReference type="SMART" id="SM00060">
    <property type="entry name" value="FN3"/>
    <property type="match status" value="2"/>
</dbReference>
<dbReference type="EMBL" id="VIIS01001808">
    <property type="protein sequence ID" value="KAF0292507.1"/>
    <property type="molecule type" value="Genomic_DNA"/>
</dbReference>
<evidence type="ECO:0000259" key="1">
    <source>
        <dbReference type="PROSITE" id="PS50853"/>
    </source>
</evidence>
<dbReference type="Pfam" id="PF00041">
    <property type="entry name" value="fn3"/>
    <property type="match status" value="1"/>
</dbReference>
<dbReference type="OrthoDB" id="6159398at2759"/>
<dbReference type="Proteomes" id="UP000440578">
    <property type="component" value="Unassembled WGS sequence"/>
</dbReference>
<dbReference type="PANTHER" id="PTHR24099">
    <property type="entry name" value="E3 UBIQUITIN-PROTEIN LIGASE TRIM36-RELATED"/>
    <property type="match status" value="1"/>
</dbReference>
<dbReference type="InterPro" id="IPR013783">
    <property type="entry name" value="Ig-like_fold"/>
</dbReference>
<dbReference type="PROSITE" id="PS50853">
    <property type="entry name" value="FN3"/>
    <property type="match status" value="1"/>
</dbReference>
<feature type="domain" description="Fibronectin type-III" evidence="1">
    <location>
        <begin position="18"/>
        <end position="112"/>
    </location>
</feature>
<name>A0A6A4VQV2_AMPAM</name>
<dbReference type="EMBL" id="VIIS01001808">
    <property type="protein sequence ID" value="KAF0292508.1"/>
    <property type="molecule type" value="Genomic_DNA"/>
</dbReference>
<organism evidence="2 3">
    <name type="scientific">Amphibalanus amphitrite</name>
    <name type="common">Striped barnacle</name>
    <name type="synonym">Balanus amphitrite</name>
    <dbReference type="NCBI Taxonomy" id="1232801"/>
    <lineage>
        <taxon>Eukaryota</taxon>
        <taxon>Metazoa</taxon>
        <taxon>Ecdysozoa</taxon>
        <taxon>Arthropoda</taxon>
        <taxon>Crustacea</taxon>
        <taxon>Multicrustacea</taxon>
        <taxon>Cirripedia</taxon>
        <taxon>Thoracica</taxon>
        <taxon>Thoracicalcarea</taxon>
        <taxon>Balanomorpha</taxon>
        <taxon>Balanoidea</taxon>
        <taxon>Balanidae</taxon>
        <taxon>Amphibalaninae</taxon>
        <taxon>Amphibalanus</taxon>
    </lineage>
</organism>
<keyword evidence="3" id="KW-1185">Reference proteome</keyword>
<sequence length="256" mass="28207">MSSYSFCLFENHGVLPSAPLGPRTALVQPDWAVLRWNEPKRLPDTVLGYTVRVRELGDSELNDTYTAIAGQHSPFLLDRLTGGRTYEFFVTAVNDHGEGERSNRVIFETPPAEPDLLEDGSGAPTSVDPAVCCRESGVPPHCQKFCSYSGMAEEKEFGNGCESYWTQGVRRPPAVRGTHVTNVTGDSVTLVWQRQNDIDQYQVMDVTGTTQAQVAVDRDALYGFSVSYVDANGTRAHWGSTLLDNGSAIFRYKFGV</sequence>
<proteinExistence type="predicted"/>
<gene>
    <name evidence="2" type="ORF">FJT64_009520</name>
</gene>
<dbReference type="Gene3D" id="2.60.40.10">
    <property type="entry name" value="Immunoglobulins"/>
    <property type="match status" value="1"/>
</dbReference>
<reference evidence="2 3" key="1">
    <citation type="submission" date="2019-07" db="EMBL/GenBank/DDBJ databases">
        <title>Draft genome assembly of a fouling barnacle, Amphibalanus amphitrite (Darwin, 1854): The first reference genome for Thecostraca.</title>
        <authorList>
            <person name="Kim W."/>
        </authorList>
    </citation>
    <scope>NUCLEOTIDE SEQUENCE [LARGE SCALE GENOMIC DNA]</scope>
    <source>
        <strain evidence="2">SNU_AA5</strain>
        <tissue evidence="2">Soma without cirri and trophi</tissue>
    </source>
</reference>
<accession>A0A6A4VQV2</accession>
<dbReference type="InterPro" id="IPR050617">
    <property type="entry name" value="E3_ligase_FN3/SPRY"/>
</dbReference>
<dbReference type="CDD" id="cd00063">
    <property type="entry name" value="FN3"/>
    <property type="match status" value="1"/>
</dbReference>
<comment type="caution">
    <text evidence="2">The sequence shown here is derived from an EMBL/GenBank/DDBJ whole genome shotgun (WGS) entry which is preliminary data.</text>
</comment>
<dbReference type="InterPro" id="IPR036116">
    <property type="entry name" value="FN3_sf"/>
</dbReference>